<feature type="compositionally biased region" description="Acidic residues" evidence="1">
    <location>
        <begin position="61"/>
        <end position="74"/>
    </location>
</feature>
<keyword evidence="3" id="KW-1185">Reference proteome</keyword>
<feature type="region of interest" description="Disordered" evidence="1">
    <location>
        <begin position="18"/>
        <end position="135"/>
    </location>
</feature>
<dbReference type="Proteomes" id="UP000250043">
    <property type="component" value="Unassembled WGS sequence"/>
</dbReference>
<feature type="compositionally biased region" description="Acidic residues" evidence="1">
    <location>
        <begin position="108"/>
        <end position="135"/>
    </location>
</feature>
<dbReference type="AlphaFoldDB" id="A0A8E2DQK1"/>
<sequence>MSVFRASSVVSARSAVREYDLGFDALPEDTPQPKRAAHRRRVARTSERLERLTESGLAALSDEDTDKEVDELAGDDGREKKPDEEAAKVEADKDAQKQKEEQVKEVVEWEEEEEEIDQLKDDDWDPFGDGEELDW</sequence>
<organism evidence="2 3">
    <name type="scientific">Obba rivulosa</name>
    <dbReference type="NCBI Taxonomy" id="1052685"/>
    <lineage>
        <taxon>Eukaryota</taxon>
        <taxon>Fungi</taxon>
        <taxon>Dikarya</taxon>
        <taxon>Basidiomycota</taxon>
        <taxon>Agaricomycotina</taxon>
        <taxon>Agaricomycetes</taxon>
        <taxon>Polyporales</taxon>
        <taxon>Gelatoporiaceae</taxon>
        <taxon>Obba</taxon>
    </lineage>
</organism>
<gene>
    <name evidence="2" type="ORF">OBBRIDRAFT_789765</name>
</gene>
<evidence type="ECO:0000256" key="1">
    <source>
        <dbReference type="SAM" id="MobiDB-lite"/>
    </source>
</evidence>
<feature type="compositionally biased region" description="Basic and acidic residues" evidence="1">
    <location>
        <begin position="75"/>
        <end position="107"/>
    </location>
</feature>
<accession>A0A8E2DQK1</accession>
<protein>
    <submittedName>
        <fullName evidence="2">Uncharacterized protein</fullName>
    </submittedName>
</protein>
<dbReference type="EMBL" id="KV722349">
    <property type="protein sequence ID" value="OCH93901.1"/>
    <property type="molecule type" value="Genomic_DNA"/>
</dbReference>
<feature type="compositionally biased region" description="Basic and acidic residues" evidence="1">
    <location>
        <begin position="44"/>
        <end position="53"/>
    </location>
</feature>
<evidence type="ECO:0000313" key="2">
    <source>
        <dbReference type="EMBL" id="OCH93901.1"/>
    </source>
</evidence>
<name>A0A8E2DQK1_9APHY</name>
<reference evidence="2 3" key="1">
    <citation type="submission" date="2016-07" db="EMBL/GenBank/DDBJ databases">
        <title>Draft genome of the white-rot fungus Obba rivulosa 3A-2.</title>
        <authorList>
            <consortium name="DOE Joint Genome Institute"/>
            <person name="Miettinen O."/>
            <person name="Riley R."/>
            <person name="Acob R."/>
            <person name="Barry K."/>
            <person name="Cullen D."/>
            <person name="De Vries R."/>
            <person name="Hainaut M."/>
            <person name="Hatakka A."/>
            <person name="Henrissat B."/>
            <person name="Hilden K."/>
            <person name="Kuo R."/>
            <person name="Labutti K."/>
            <person name="Lipzen A."/>
            <person name="Makela M.R."/>
            <person name="Sandor L."/>
            <person name="Spatafora J.W."/>
            <person name="Grigoriev I.V."/>
            <person name="Hibbett D.S."/>
        </authorList>
    </citation>
    <scope>NUCLEOTIDE SEQUENCE [LARGE SCALE GENOMIC DNA]</scope>
    <source>
        <strain evidence="2 3">3A-2</strain>
    </source>
</reference>
<proteinExistence type="predicted"/>
<evidence type="ECO:0000313" key="3">
    <source>
        <dbReference type="Proteomes" id="UP000250043"/>
    </source>
</evidence>